<dbReference type="PANTHER" id="PTHR12147">
    <property type="entry name" value="METALLOPEPTIDASE M28 FAMILY MEMBER"/>
    <property type="match status" value="1"/>
</dbReference>
<keyword evidence="3" id="KW-1185">Reference proteome</keyword>
<dbReference type="InterPro" id="IPR045175">
    <property type="entry name" value="M28_fam"/>
</dbReference>
<dbReference type="Gene3D" id="3.40.630.10">
    <property type="entry name" value="Zn peptidases"/>
    <property type="match status" value="1"/>
</dbReference>
<protein>
    <submittedName>
        <fullName evidence="2">M28 family peptidase</fullName>
    </submittedName>
</protein>
<evidence type="ECO:0000313" key="2">
    <source>
        <dbReference type="EMBL" id="MBC2652757.1"/>
    </source>
</evidence>
<dbReference type="PANTHER" id="PTHR12147:SF26">
    <property type="entry name" value="PEPTIDASE M28 DOMAIN-CONTAINING PROTEIN"/>
    <property type="match status" value="1"/>
</dbReference>
<dbReference type="GO" id="GO:0008235">
    <property type="term" value="F:metalloexopeptidase activity"/>
    <property type="evidence" value="ECO:0007669"/>
    <property type="project" value="InterPro"/>
</dbReference>
<evidence type="ECO:0000313" key="3">
    <source>
        <dbReference type="Proteomes" id="UP000520156"/>
    </source>
</evidence>
<dbReference type="SUPFAM" id="SSF53187">
    <property type="entry name" value="Zn-dependent exopeptidases"/>
    <property type="match status" value="1"/>
</dbReference>
<evidence type="ECO:0000259" key="1">
    <source>
        <dbReference type="Pfam" id="PF04389"/>
    </source>
</evidence>
<reference evidence="2 3" key="1">
    <citation type="submission" date="2020-08" db="EMBL/GenBank/DDBJ databases">
        <title>The genome sequence of Novosphingobium flavum 4Y4.</title>
        <authorList>
            <person name="Liu Y."/>
        </authorList>
    </citation>
    <scope>NUCLEOTIDE SEQUENCE [LARGE SCALE GENOMIC DNA]</scope>
    <source>
        <strain evidence="2 3">4Y4</strain>
    </source>
</reference>
<name>A0A7X1F9B0_9SPHN</name>
<gene>
    <name evidence="2" type="ORF">H7F49_13725</name>
</gene>
<dbReference type="Pfam" id="PF04389">
    <property type="entry name" value="Peptidase_M28"/>
    <property type="match status" value="1"/>
</dbReference>
<dbReference type="InterPro" id="IPR007484">
    <property type="entry name" value="Peptidase_M28"/>
</dbReference>
<dbReference type="Proteomes" id="UP000520156">
    <property type="component" value="Unassembled WGS sequence"/>
</dbReference>
<feature type="domain" description="Peptidase M28" evidence="1">
    <location>
        <begin position="263"/>
        <end position="475"/>
    </location>
</feature>
<dbReference type="EMBL" id="JACLAU010000025">
    <property type="protein sequence ID" value="MBC2652757.1"/>
    <property type="molecule type" value="Genomic_DNA"/>
</dbReference>
<accession>A0A7X1F9B0</accession>
<proteinExistence type="predicted"/>
<organism evidence="2 3">
    <name type="scientific">Novosphingobium aerophilum</name>
    <dbReference type="NCBI Taxonomy" id="2839843"/>
    <lineage>
        <taxon>Bacteria</taxon>
        <taxon>Pseudomonadati</taxon>
        <taxon>Pseudomonadota</taxon>
        <taxon>Alphaproteobacteria</taxon>
        <taxon>Sphingomonadales</taxon>
        <taxon>Sphingomonadaceae</taxon>
        <taxon>Novosphingobium</taxon>
    </lineage>
</organism>
<dbReference type="GO" id="GO:0006508">
    <property type="term" value="P:proteolysis"/>
    <property type="evidence" value="ECO:0007669"/>
    <property type="project" value="InterPro"/>
</dbReference>
<sequence length="504" mass="53741">MSLAGAALLVQAPAAGAPPGPSDPDTRDWWALTRELAGDDMAGRDTGSLEYDRAAALVARRFAAAGLTPAGVDGTWFQPIDFTEMRLDSARSRMAIGGRTLRFNHDLTLSLGVDTPSRLAVPATFRGYCGPDEIGDVRGRLVVCYGRPAPARIGSFDRARALRGAGAAGMLLIAAPGFAGEPMRWPLAYSRTVTFAGQGSGPSSTATGTFLSGMLNPAAFARLNPRAPAILAAGASDRALPRIELGPLAAELTVTRAAIRSANVLGLLPGTDPALADQAIVVAAHLDGYGRGEPVGGDGIYNGALDDAAYVALLERLAARRAGQGFRRPVLFAVFTGEEKGLLGSRWYVDHPTRPLASHAAVINLDQIRPLYPLKVLSVHGLVESTLGDHVRRVGHQLGIAIQEDPEPERNLLRRSDNWPFMAAGVPGTSFVFATYDATSRARYRDWYLRRYHHPADDLDTPIDWQAAADFNRFFYTLTQSIADGSEAPAWKPGGAAERELTAP</sequence>
<dbReference type="AlphaFoldDB" id="A0A7X1F9B0"/>
<comment type="caution">
    <text evidence="2">The sequence shown here is derived from an EMBL/GenBank/DDBJ whole genome shotgun (WGS) entry which is preliminary data.</text>
</comment>